<accession>A0ABP1FB09</accession>
<evidence type="ECO:0000313" key="1">
    <source>
        <dbReference type="EMBL" id="CAL2107517.1"/>
    </source>
</evidence>
<evidence type="ECO:0000313" key="2">
    <source>
        <dbReference type="Proteomes" id="UP001497602"/>
    </source>
</evidence>
<proteinExistence type="predicted"/>
<name>A0ABP1FB09_9FLAO</name>
<reference evidence="1 2" key="1">
    <citation type="submission" date="2024-05" db="EMBL/GenBank/DDBJ databases">
        <authorList>
            <person name="Duchaud E."/>
        </authorList>
    </citation>
    <scope>NUCLEOTIDE SEQUENCE [LARGE SCALE GENOMIC DNA]</scope>
    <source>
        <strain evidence="1">Ena-SAMPLE-TAB-13-05-2024-13:56:06:370-140305</strain>
    </source>
</reference>
<keyword evidence="2" id="KW-1185">Reference proteome</keyword>
<sequence length="38" mass="4249">MLAIIPIEPVTISSSKKSPPIAYFTIPGRIEMKPRIRP</sequence>
<gene>
    <name evidence="1" type="ORF">T190115A13A_40039</name>
</gene>
<dbReference type="Proteomes" id="UP001497602">
    <property type="component" value="Unassembled WGS sequence"/>
</dbReference>
<dbReference type="EMBL" id="CAXJRC010000041">
    <property type="protein sequence ID" value="CAL2107517.1"/>
    <property type="molecule type" value="Genomic_DNA"/>
</dbReference>
<organism evidence="1 2">
    <name type="scientific">Tenacibaculum vairaonense</name>
    <dbReference type="NCBI Taxonomy" id="3137860"/>
    <lineage>
        <taxon>Bacteria</taxon>
        <taxon>Pseudomonadati</taxon>
        <taxon>Bacteroidota</taxon>
        <taxon>Flavobacteriia</taxon>
        <taxon>Flavobacteriales</taxon>
        <taxon>Flavobacteriaceae</taxon>
        <taxon>Tenacibaculum</taxon>
    </lineage>
</organism>
<protein>
    <submittedName>
        <fullName evidence="1">Uncharacterized protein</fullName>
    </submittedName>
</protein>
<comment type="caution">
    <text evidence="1">The sequence shown here is derived from an EMBL/GenBank/DDBJ whole genome shotgun (WGS) entry which is preliminary data.</text>
</comment>